<dbReference type="AlphaFoldDB" id="A0A3M7R8F8"/>
<reference evidence="1 2" key="1">
    <citation type="journal article" date="2018" name="Sci. Rep.">
        <title>Genomic signatures of local adaptation to the degree of environmental predictability in rotifers.</title>
        <authorList>
            <person name="Franch-Gras L."/>
            <person name="Hahn C."/>
            <person name="Garcia-Roger E.M."/>
            <person name="Carmona M.J."/>
            <person name="Serra M."/>
            <person name="Gomez A."/>
        </authorList>
    </citation>
    <scope>NUCLEOTIDE SEQUENCE [LARGE SCALE GENOMIC DNA]</scope>
    <source>
        <strain evidence="1">HYR1</strain>
    </source>
</reference>
<name>A0A3M7R8F8_BRAPC</name>
<dbReference type="Proteomes" id="UP000276133">
    <property type="component" value="Unassembled WGS sequence"/>
</dbReference>
<organism evidence="1 2">
    <name type="scientific">Brachionus plicatilis</name>
    <name type="common">Marine rotifer</name>
    <name type="synonym">Brachionus muelleri</name>
    <dbReference type="NCBI Taxonomy" id="10195"/>
    <lineage>
        <taxon>Eukaryota</taxon>
        <taxon>Metazoa</taxon>
        <taxon>Spiralia</taxon>
        <taxon>Gnathifera</taxon>
        <taxon>Rotifera</taxon>
        <taxon>Eurotatoria</taxon>
        <taxon>Monogononta</taxon>
        <taxon>Pseudotrocha</taxon>
        <taxon>Ploima</taxon>
        <taxon>Brachionidae</taxon>
        <taxon>Brachionus</taxon>
    </lineage>
</organism>
<proteinExistence type="predicted"/>
<accession>A0A3M7R8F8</accession>
<keyword evidence="2" id="KW-1185">Reference proteome</keyword>
<protein>
    <submittedName>
        <fullName evidence="1">Uncharacterized protein</fullName>
    </submittedName>
</protein>
<sequence length="103" mass="12389">MFEDFILLSSNHISSIFQFKPKRIVGSIMRKKISVIEMKRWSTRFDQKEENFTTKRVKLIIIFIYLSCEDFFKILSLAFLLDSPIKKTLHFEHFILYTTPFES</sequence>
<comment type="caution">
    <text evidence="1">The sequence shown here is derived from an EMBL/GenBank/DDBJ whole genome shotgun (WGS) entry which is preliminary data.</text>
</comment>
<dbReference type="EMBL" id="REGN01003971">
    <property type="protein sequence ID" value="RNA19837.1"/>
    <property type="molecule type" value="Genomic_DNA"/>
</dbReference>
<gene>
    <name evidence="1" type="ORF">BpHYR1_052081</name>
</gene>
<evidence type="ECO:0000313" key="1">
    <source>
        <dbReference type="EMBL" id="RNA19837.1"/>
    </source>
</evidence>
<evidence type="ECO:0000313" key="2">
    <source>
        <dbReference type="Proteomes" id="UP000276133"/>
    </source>
</evidence>